<evidence type="ECO:0000313" key="2">
    <source>
        <dbReference type="Proteomes" id="UP001497482"/>
    </source>
</evidence>
<accession>A0AAV2JPP0</accession>
<name>A0AAV2JPP0_KNICA</name>
<reference evidence="1 2" key="1">
    <citation type="submission" date="2024-04" db="EMBL/GenBank/DDBJ databases">
        <authorList>
            <person name="Waldvogel A.-M."/>
            <person name="Schoenle A."/>
        </authorList>
    </citation>
    <scope>NUCLEOTIDE SEQUENCE [LARGE SCALE GENOMIC DNA]</scope>
</reference>
<protein>
    <submittedName>
        <fullName evidence="1">Uncharacterized protein</fullName>
    </submittedName>
</protein>
<gene>
    <name evidence="1" type="ORF">KC01_LOCUS8641</name>
</gene>
<sequence>MISNGLNKERRRLCFSAGLSGPCPPEHCPLQNIDEGSVQRSGSAKVIIGPSSGTGAVRRLRPKKSTQIPAALEATLWHRVSVKSDLHSGVAGTSRIPATALTSEDEAQYWSRTQLRRSMTGALTRSDRDKRLQESSQEHLSAPRVCVVGEEWVRRGRFESDNDRWPRRSQRCDSISLLHLQHLTNGRTRTPHHAVSIDLRPHPHAALHASFKGVNAEERSILLSLLQGRALCEERLGQSLQQVEMCNMSPPAAVTVA</sequence>
<evidence type="ECO:0000313" key="1">
    <source>
        <dbReference type="EMBL" id="CAL1577269.1"/>
    </source>
</evidence>
<dbReference type="Proteomes" id="UP001497482">
    <property type="component" value="Chromosome 13"/>
</dbReference>
<keyword evidence="2" id="KW-1185">Reference proteome</keyword>
<proteinExistence type="predicted"/>
<organism evidence="1 2">
    <name type="scientific">Knipowitschia caucasica</name>
    <name type="common">Caucasian dwarf goby</name>
    <name type="synonym">Pomatoschistus caucasicus</name>
    <dbReference type="NCBI Taxonomy" id="637954"/>
    <lineage>
        <taxon>Eukaryota</taxon>
        <taxon>Metazoa</taxon>
        <taxon>Chordata</taxon>
        <taxon>Craniata</taxon>
        <taxon>Vertebrata</taxon>
        <taxon>Euteleostomi</taxon>
        <taxon>Actinopterygii</taxon>
        <taxon>Neopterygii</taxon>
        <taxon>Teleostei</taxon>
        <taxon>Neoteleostei</taxon>
        <taxon>Acanthomorphata</taxon>
        <taxon>Gobiaria</taxon>
        <taxon>Gobiiformes</taxon>
        <taxon>Gobioidei</taxon>
        <taxon>Gobiidae</taxon>
        <taxon>Gobiinae</taxon>
        <taxon>Knipowitschia</taxon>
    </lineage>
</organism>
<dbReference type="EMBL" id="OZ035835">
    <property type="protein sequence ID" value="CAL1577269.1"/>
    <property type="molecule type" value="Genomic_DNA"/>
</dbReference>
<dbReference type="AlphaFoldDB" id="A0AAV2JPP0"/>